<name>A0ACC0USQ4_9HYPO</name>
<gene>
    <name evidence="1" type="ORF">N3K66_008932</name>
</gene>
<evidence type="ECO:0000313" key="2">
    <source>
        <dbReference type="Proteomes" id="UP001163324"/>
    </source>
</evidence>
<accession>A0ACC0USQ4</accession>
<protein>
    <submittedName>
        <fullName evidence="1">Uncharacterized protein</fullName>
    </submittedName>
</protein>
<proteinExistence type="predicted"/>
<evidence type="ECO:0000313" key="1">
    <source>
        <dbReference type="EMBL" id="KAI9896760.1"/>
    </source>
</evidence>
<reference evidence="1" key="1">
    <citation type="submission" date="2022-10" db="EMBL/GenBank/DDBJ databases">
        <title>Complete Genome of Trichothecium roseum strain YXFP-22015, a Plant Pathogen Isolated from Citrus.</title>
        <authorList>
            <person name="Wang Y."/>
            <person name="Zhu L."/>
        </authorList>
    </citation>
    <scope>NUCLEOTIDE SEQUENCE</scope>
    <source>
        <strain evidence="1">YXFP-22015</strain>
    </source>
</reference>
<comment type="caution">
    <text evidence="1">The sequence shown here is derived from an EMBL/GenBank/DDBJ whole genome shotgun (WGS) entry which is preliminary data.</text>
</comment>
<dbReference type="EMBL" id="CM047948">
    <property type="protein sequence ID" value="KAI9896760.1"/>
    <property type="molecule type" value="Genomic_DNA"/>
</dbReference>
<dbReference type="Proteomes" id="UP001163324">
    <property type="component" value="Chromosome 9"/>
</dbReference>
<organism evidence="1 2">
    <name type="scientific">Trichothecium roseum</name>
    <dbReference type="NCBI Taxonomy" id="47278"/>
    <lineage>
        <taxon>Eukaryota</taxon>
        <taxon>Fungi</taxon>
        <taxon>Dikarya</taxon>
        <taxon>Ascomycota</taxon>
        <taxon>Pezizomycotina</taxon>
        <taxon>Sordariomycetes</taxon>
        <taxon>Hypocreomycetidae</taxon>
        <taxon>Hypocreales</taxon>
        <taxon>Hypocreales incertae sedis</taxon>
        <taxon>Trichothecium</taxon>
    </lineage>
</organism>
<sequence>MKLTTILSTLLVSSFTAAQDYVQSKPFQLIIQSEDKSIHGKKFVSCHTGAAIESLCIYGDDGSNFQFNTTKGSPAPIKGYTPSGLLTWNLPLDSQPLSQPLTFYIDPSTNVALPLFQPTDQGQQVAFDSKNQLVVFSYLDDSKKPPVTDKVRAIRNWYVCKTNYLGYDYQTLAWTLGGPGAKPQNPTCIKVDVLRKFKK</sequence>
<keyword evidence="2" id="KW-1185">Reference proteome</keyword>